<dbReference type="InParanoid" id="A0A316YEX7"/>
<evidence type="ECO:0000313" key="2">
    <source>
        <dbReference type="EMBL" id="PWN87626.1"/>
    </source>
</evidence>
<reference evidence="2 3" key="1">
    <citation type="journal article" date="2018" name="Mol. Biol. Evol.">
        <title>Broad Genomic Sampling Reveals a Smut Pathogenic Ancestry of the Fungal Clade Ustilaginomycotina.</title>
        <authorList>
            <person name="Kijpornyongpan T."/>
            <person name="Mondo S.J."/>
            <person name="Barry K."/>
            <person name="Sandor L."/>
            <person name="Lee J."/>
            <person name="Lipzen A."/>
            <person name="Pangilinan J."/>
            <person name="LaButti K."/>
            <person name="Hainaut M."/>
            <person name="Henrissat B."/>
            <person name="Grigoriev I.V."/>
            <person name="Spatafora J.W."/>
            <person name="Aime M.C."/>
        </authorList>
    </citation>
    <scope>NUCLEOTIDE SEQUENCE [LARGE SCALE GENOMIC DNA]</scope>
    <source>
        <strain evidence="2 3">MCA 4198</strain>
    </source>
</reference>
<sequence>MVSPSLLAAATLAASASPHLQPRQASSNSTLPPGTASLNVSLGDARGDTDEKTLDCNAQQFRYYLTVPNVYVKANNSYLCRVVQRAYFDNAYGRYTTINQPYHEQLYNETQAINRTMQGDNATQFVFPLYFPGYKYHGWPDHAPGEMGLRDGFRCSRRVRDTNHASQ</sequence>
<proteinExistence type="predicted"/>
<dbReference type="GeneID" id="37044468"/>
<dbReference type="Proteomes" id="UP000245768">
    <property type="component" value="Unassembled WGS sequence"/>
</dbReference>
<evidence type="ECO:0000313" key="3">
    <source>
        <dbReference type="Proteomes" id="UP000245768"/>
    </source>
</evidence>
<accession>A0A316YEX7</accession>
<feature type="compositionally biased region" description="Polar residues" evidence="1">
    <location>
        <begin position="23"/>
        <end position="40"/>
    </location>
</feature>
<organism evidence="2 3">
    <name type="scientific">Acaromyces ingoldii</name>
    <dbReference type="NCBI Taxonomy" id="215250"/>
    <lineage>
        <taxon>Eukaryota</taxon>
        <taxon>Fungi</taxon>
        <taxon>Dikarya</taxon>
        <taxon>Basidiomycota</taxon>
        <taxon>Ustilaginomycotina</taxon>
        <taxon>Exobasidiomycetes</taxon>
        <taxon>Exobasidiales</taxon>
        <taxon>Cryptobasidiaceae</taxon>
        <taxon>Acaromyces</taxon>
    </lineage>
</organism>
<evidence type="ECO:0000256" key="1">
    <source>
        <dbReference type="SAM" id="MobiDB-lite"/>
    </source>
</evidence>
<dbReference type="RefSeq" id="XP_025374824.1">
    <property type="nucleotide sequence ID" value="XM_025522552.1"/>
</dbReference>
<dbReference type="AlphaFoldDB" id="A0A316YEX7"/>
<protein>
    <submittedName>
        <fullName evidence="2">Uncharacterized protein</fullName>
    </submittedName>
</protein>
<dbReference type="EMBL" id="KZ819639">
    <property type="protein sequence ID" value="PWN87626.1"/>
    <property type="molecule type" value="Genomic_DNA"/>
</dbReference>
<name>A0A316YEX7_9BASI</name>
<gene>
    <name evidence="2" type="ORF">FA10DRAFT_268964</name>
</gene>
<feature type="region of interest" description="Disordered" evidence="1">
    <location>
        <begin position="18"/>
        <end position="44"/>
    </location>
</feature>
<keyword evidence="3" id="KW-1185">Reference proteome</keyword>